<sequence length="75" mass="8658">MRDLTSMSIGQHWLLFSSQWRAWRHSVTQVRFMLLQRRWGSYLTLMSSMGLSTRTGSVTASMMQIGCLKSVVLMT</sequence>
<organism evidence="1">
    <name type="scientific">Arundo donax</name>
    <name type="common">Giant reed</name>
    <name type="synonym">Donax arundinaceus</name>
    <dbReference type="NCBI Taxonomy" id="35708"/>
    <lineage>
        <taxon>Eukaryota</taxon>
        <taxon>Viridiplantae</taxon>
        <taxon>Streptophyta</taxon>
        <taxon>Embryophyta</taxon>
        <taxon>Tracheophyta</taxon>
        <taxon>Spermatophyta</taxon>
        <taxon>Magnoliopsida</taxon>
        <taxon>Liliopsida</taxon>
        <taxon>Poales</taxon>
        <taxon>Poaceae</taxon>
        <taxon>PACMAD clade</taxon>
        <taxon>Arundinoideae</taxon>
        <taxon>Arundineae</taxon>
        <taxon>Arundo</taxon>
    </lineage>
</organism>
<accession>A0A0A9DNX1</accession>
<proteinExistence type="predicted"/>
<evidence type="ECO:0000313" key="1">
    <source>
        <dbReference type="EMBL" id="JAD88388.1"/>
    </source>
</evidence>
<name>A0A0A9DNX1_ARUDO</name>
<reference evidence="1" key="1">
    <citation type="submission" date="2014-09" db="EMBL/GenBank/DDBJ databases">
        <authorList>
            <person name="Magalhaes I.L.F."/>
            <person name="Oliveira U."/>
            <person name="Santos F.R."/>
            <person name="Vidigal T.H.D.A."/>
            <person name="Brescovit A.D."/>
            <person name="Santos A.J."/>
        </authorList>
    </citation>
    <scope>NUCLEOTIDE SEQUENCE</scope>
    <source>
        <tissue evidence="1">Shoot tissue taken approximately 20 cm above the soil surface</tissue>
    </source>
</reference>
<protein>
    <submittedName>
        <fullName evidence="1">Uncharacterized protein</fullName>
    </submittedName>
</protein>
<dbReference type="AlphaFoldDB" id="A0A0A9DNX1"/>
<reference evidence="1" key="2">
    <citation type="journal article" date="2015" name="Data Brief">
        <title>Shoot transcriptome of the giant reed, Arundo donax.</title>
        <authorList>
            <person name="Barrero R.A."/>
            <person name="Guerrero F.D."/>
            <person name="Moolhuijzen P."/>
            <person name="Goolsby J.A."/>
            <person name="Tidwell J."/>
            <person name="Bellgard S.E."/>
            <person name="Bellgard M.I."/>
        </authorList>
    </citation>
    <scope>NUCLEOTIDE SEQUENCE</scope>
    <source>
        <tissue evidence="1">Shoot tissue taken approximately 20 cm above the soil surface</tissue>
    </source>
</reference>
<dbReference type="EMBL" id="GBRH01209507">
    <property type="protein sequence ID" value="JAD88388.1"/>
    <property type="molecule type" value="Transcribed_RNA"/>
</dbReference>